<keyword evidence="1" id="KW-0808">Transferase</keyword>
<dbReference type="Pfam" id="PF13177">
    <property type="entry name" value="DNA_pol3_delta2"/>
    <property type="match status" value="1"/>
</dbReference>
<accession>A0A7W9ZEH7</accession>
<dbReference type="InterPro" id="IPR050238">
    <property type="entry name" value="DNA_Rep/Repair_Clamp_Loader"/>
</dbReference>
<name>A0A7W9ZEH7_NOVIT</name>
<dbReference type="GO" id="GO:0009360">
    <property type="term" value="C:DNA polymerase III complex"/>
    <property type="evidence" value="ECO:0007669"/>
    <property type="project" value="TreeGrafter"/>
</dbReference>
<dbReference type="RefSeq" id="WP_184262801.1">
    <property type="nucleotide sequence ID" value="NZ_JACIIX010000004.1"/>
</dbReference>
<proteinExistence type="predicted"/>
<dbReference type="GO" id="GO:0006261">
    <property type="term" value="P:DNA-templated DNA replication"/>
    <property type="evidence" value="ECO:0007669"/>
    <property type="project" value="TreeGrafter"/>
</dbReference>
<dbReference type="InterPro" id="IPR027417">
    <property type="entry name" value="P-loop_NTPase"/>
</dbReference>
<reference evidence="1 2" key="1">
    <citation type="submission" date="2020-08" db="EMBL/GenBank/DDBJ databases">
        <title>Genomic Encyclopedia of Type Strains, Phase IV (KMG-IV): sequencing the most valuable type-strain genomes for metagenomic binning, comparative biology and taxonomic classification.</title>
        <authorList>
            <person name="Goeker M."/>
        </authorList>
    </citation>
    <scope>NUCLEOTIDE SEQUENCE [LARGE SCALE GENOMIC DNA]</scope>
    <source>
        <strain evidence="1 2">DSM 11590</strain>
    </source>
</reference>
<dbReference type="EC" id="2.7.7.7" evidence="1"/>
<dbReference type="NCBIfam" id="NF005677">
    <property type="entry name" value="PRK07471.1"/>
    <property type="match status" value="1"/>
</dbReference>
<organism evidence="1 2">
    <name type="scientific">Novispirillum itersonii</name>
    <name type="common">Aquaspirillum itersonii</name>
    <dbReference type="NCBI Taxonomy" id="189"/>
    <lineage>
        <taxon>Bacteria</taxon>
        <taxon>Pseudomonadati</taxon>
        <taxon>Pseudomonadota</taxon>
        <taxon>Alphaproteobacteria</taxon>
        <taxon>Rhodospirillales</taxon>
        <taxon>Novispirillaceae</taxon>
        <taxon>Novispirillum</taxon>
    </lineage>
</organism>
<gene>
    <name evidence="1" type="ORF">FHS48_001432</name>
</gene>
<dbReference type="EMBL" id="JACIIX010000004">
    <property type="protein sequence ID" value="MBB6210022.1"/>
    <property type="molecule type" value="Genomic_DNA"/>
</dbReference>
<sequence>MTDSGLLPPKENSLLLGHADAEHQVLDAWNAGRMHHAWLITGPRGIGKATFAYRVARFVLSQGDGPSGLFGPPDTLDIPPESPAFRQIAQGAHGDFRVVERQWDEKKKRFRGEIIVDSVRGVGEFLAMTAGGWKVVLVDAADEMNRNAANAILKVLEEPSKRSLLLLLAHNPARLLPTIRSRCRHLALRPPSEADALTLLARARPDLPRDDAEAMLRLSDGSIGRALELADEGGLQHYHAMITLLRSLPKLDGMALHAFADKVSRSEETFTITADLLQWWLARAIAAGGRRQEPVEIIPGENGLTRSLLAAAPLDRWVEVWEKIGHLFERTGAVALDKKTVLLSVFAQIEREMTRR</sequence>
<protein>
    <submittedName>
        <fullName evidence="1">DNA polymerase-3 subunit delta</fullName>
        <ecNumber evidence="1">2.7.7.7</ecNumber>
    </submittedName>
</protein>
<keyword evidence="1" id="KW-0548">Nucleotidyltransferase</keyword>
<dbReference type="PANTHER" id="PTHR11669">
    <property type="entry name" value="REPLICATION FACTOR C / DNA POLYMERASE III GAMMA-TAU SUBUNIT"/>
    <property type="match status" value="1"/>
</dbReference>
<keyword evidence="2" id="KW-1185">Reference proteome</keyword>
<dbReference type="Proteomes" id="UP000544872">
    <property type="component" value="Unassembled WGS sequence"/>
</dbReference>
<dbReference type="PANTHER" id="PTHR11669:SF8">
    <property type="entry name" value="DNA POLYMERASE III SUBUNIT DELTA"/>
    <property type="match status" value="1"/>
</dbReference>
<evidence type="ECO:0000313" key="2">
    <source>
        <dbReference type="Proteomes" id="UP000544872"/>
    </source>
</evidence>
<evidence type="ECO:0000313" key="1">
    <source>
        <dbReference type="EMBL" id="MBB6210022.1"/>
    </source>
</evidence>
<dbReference type="SUPFAM" id="SSF52540">
    <property type="entry name" value="P-loop containing nucleoside triphosphate hydrolases"/>
    <property type="match status" value="1"/>
</dbReference>
<dbReference type="AlphaFoldDB" id="A0A7W9ZEH7"/>
<dbReference type="Gene3D" id="3.40.50.300">
    <property type="entry name" value="P-loop containing nucleotide triphosphate hydrolases"/>
    <property type="match status" value="1"/>
</dbReference>
<comment type="caution">
    <text evidence="1">The sequence shown here is derived from an EMBL/GenBank/DDBJ whole genome shotgun (WGS) entry which is preliminary data.</text>
</comment>
<dbReference type="GO" id="GO:0003887">
    <property type="term" value="F:DNA-directed DNA polymerase activity"/>
    <property type="evidence" value="ECO:0007669"/>
    <property type="project" value="UniProtKB-EC"/>
</dbReference>